<gene>
    <name evidence="1" type="ORF">PYW08_016801</name>
</gene>
<sequence>MIFEIIIFLLTFIVAYYIYSHKQIYSFFNERGVKYITGVPFFGNMYHSTFWKKHFLDELQEAHDAFPNEKYVGFAEFTMPIILIRDPDLIKTITVKDFEFFTDHREFFSEESDPLFAGSLVLMKGEKWREMRSILSPAFTASKMKLMLPLIVENANNIIEYLHGHQNENIEVDDLVRRYTNDVIASAGFGLKINSLEDRDNEFFKIGASLFDFNWKQRITMIIFTLFPQLSKKLGIHIFPEKTNRFFRNIVASTMEYRKKERVERPDMIQLLMEAKGDWTPDDLTAQVFIFFAAGFDTSATSLTMIIHEIAINPDVQEKLYQECRQLKENKEPLTFEKLSELKYLDCVINETLRKWSPAIFMDRTCQKTYELPPSHEGGKPYTLKPGDVVYNMVNCVHMDPNHWPDPHKFDPERFSEENKHNIKPCTFSPFGGGPRICIGMRFAMMELKVLIYLIILNFTIGKTEKTMDPIKLKPHNFNIRAMDGTWVKFQKRE</sequence>
<keyword evidence="2" id="KW-1185">Reference proteome</keyword>
<dbReference type="EMBL" id="CM056785">
    <property type="protein sequence ID" value="KAJ8728416.1"/>
    <property type="molecule type" value="Genomic_DNA"/>
</dbReference>
<protein>
    <submittedName>
        <fullName evidence="1">Uncharacterized protein</fullName>
    </submittedName>
</protein>
<proteinExistence type="predicted"/>
<accession>A0ACC2R2B7</accession>
<name>A0ACC2R2B7_9NEOP</name>
<organism evidence="1 2">
    <name type="scientific">Mythimna loreyi</name>
    <dbReference type="NCBI Taxonomy" id="667449"/>
    <lineage>
        <taxon>Eukaryota</taxon>
        <taxon>Metazoa</taxon>
        <taxon>Ecdysozoa</taxon>
        <taxon>Arthropoda</taxon>
        <taxon>Hexapoda</taxon>
        <taxon>Insecta</taxon>
        <taxon>Pterygota</taxon>
        <taxon>Neoptera</taxon>
        <taxon>Endopterygota</taxon>
        <taxon>Lepidoptera</taxon>
        <taxon>Glossata</taxon>
        <taxon>Ditrysia</taxon>
        <taxon>Noctuoidea</taxon>
        <taxon>Noctuidae</taxon>
        <taxon>Noctuinae</taxon>
        <taxon>Hadenini</taxon>
        <taxon>Mythimna</taxon>
    </lineage>
</organism>
<dbReference type="Proteomes" id="UP001231649">
    <property type="component" value="Chromosome 9"/>
</dbReference>
<evidence type="ECO:0000313" key="2">
    <source>
        <dbReference type="Proteomes" id="UP001231649"/>
    </source>
</evidence>
<reference evidence="1" key="1">
    <citation type="submission" date="2023-03" db="EMBL/GenBank/DDBJ databases">
        <title>Chromosome-level genomes of two armyworms, Mythimna separata and Mythimna loreyi, provide insights into the biosynthesis and reception of sex pheromones.</title>
        <authorList>
            <person name="Zhao H."/>
        </authorList>
    </citation>
    <scope>NUCLEOTIDE SEQUENCE</scope>
    <source>
        <strain evidence="1">BeijingLab</strain>
    </source>
</reference>
<comment type="caution">
    <text evidence="1">The sequence shown here is derived from an EMBL/GenBank/DDBJ whole genome shotgun (WGS) entry which is preliminary data.</text>
</comment>
<evidence type="ECO:0000313" key="1">
    <source>
        <dbReference type="EMBL" id="KAJ8728416.1"/>
    </source>
</evidence>